<evidence type="ECO:0000313" key="3">
    <source>
        <dbReference type="EMBL" id="KAG6450518.1"/>
    </source>
</evidence>
<dbReference type="Proteomes" id="UP000791440">
    <property type="component" value="Unassembled WGS sequence"/>
</dbReference>
<reference evidence="3" key="2">
    <citation type="submission" date="2020-12" db="EMBL/GenBank/DDBJ databases">
        <authorList>
            <person name="Kanost M."/>
        </authorList>
    </citation>
    <scope>NUCLEOTIDE SEQUENCE</scope>
</reference>
<protein>
    <recommendedName>
        <fullName evidence="1">gamma-glutamylcyclotransferase</fullName>
        <ecNumber evidence="1">4.3.2.9</ecNumber>
    </recommendedName>
</protein>
<dbReference type="EMBL" id="JH668388">
    <property type="protein sequence ID" value="KAG6450518.1"/>
    <property type="molecule type" value="Genomic_DNA"/>
</dbReference>
<dbReference type="GO" id="GO:0003839">
    <property type="term" value="F:gamma-glutamylcyclotransferase activity"/>
    <property type="evidence" value="ECO:0007669"/>
    <property type="project" value="UniProtKB-EC"/>
</dbReference>
<dbReference type="PANTHER" id="PTHR12935">
    <property type="entry name" value="GAMMA-GLUTAMYLCYCLOTRANSFERASE"/>
    <property type="match status" value="1"/>
</dbReference>
<dbReference type="InterPro" id="IPR017939">
    <property type="entry name" value="G-Glutamylcylcotransferase"/>
</dbReference>
<dbReference type="OrthoDB" id="2924818at2759"/>
<keyword evidence="2" id="KW-0456">Lyase</keyword>
<sequence length="214" mass="25140">MLRKDVYKPDTFLYFSYGGNLLTARVRMHNPSAEFVSIARLDNYRMDFIKYSKFWGGPTATLVPTANSHVWGVVWRLHRDDMVSLDDQKGVDVKKYYIKYVEVSTPYMGSFLCRAYIQKVNPLPRGDNDVIPVERWPSFTLKEVMIHGAREHGFPEYYIQSLKKLKHNGEEGYLRAAFLLMRYAKDKPCECRVAGRLPRKHLKLDLRKLRNTRK</sequence>
<reference evidence="3" key="1">
    <citation type="journal article" date="2016" name="Insect Biochem. Mol. Biol.">
        <title>Multifaceted biological insights from a draft genome sequence of the tobacco hornworm moth, Manduca sexta.</title>
        <authorList>
            <person name="Kanost M.R."/>
            <person name="Arrese E.L."/>
            <person name="Cao X."/>
            <person name="Chen Y.R."/>
            <person name="Chellapilla S."/>
            <person name="Goldsmith M.R."/>
            <person name="Grosse-Wilde E."/>
            <person name="Heckel D.G."/>
            <person name="Herndon N."/>
            <person name="Jiang H."/>
            <person name="Papanicolaou A."/>
            <person name="Qu J."/>
            <person name="Soulages J.L."/>
            <person name="Vogel H."/>
            <person name="Walters J."/>
            <person name="Waterhouse R.M."/>
            <person name="Ahn S.J."/>
            <person name="Almeida F.C."/>
            <person name="An C."/>
            <person name="Aqrawi P."/>
            <person name="Bretschneider A."/>
            <person name="Bryant W.B."/>
            <person name="Bucks S."/>
            <person name="Chao H."/>
            <person name="Chevignon G."/>
            <person name="Christen J.M."/>
            <person name="Clarke D.F."/>
            <person name="Dittmer N.T."/>
            <person name="Ferguson L.C.F."/>
            <person name="Garavelou S."/>
            <person name="Gordon K.H.J."/>
            <person name="Gunaratna R.T."/>
            <person name="Han Y."/>
            <person name="Hauser F."/>
            <person name="He Y."/>
            <person name="Heidel-Fischer H."/>
            <person name="Hirsh A."/>
            <person name="Hu Y."/>
            <person name="Jiang H."/>
            <person name="Kalra D."/>
            <person name="Klinner C."/>
            <person name="Konig C."/>
            <person name="Kovar C."/>
            <person name="Kroll A.R."/>
            <person name="Kuwar S.S."/>
            <person name="Lee S.L."/>
            <person name="Lehman R."/>
            <person name="Li K."/>
            <person name="Li Z."/>
            <person name="Liang H."/>
            <person name="Lovelace S."/>
            <person name="Lu Z."/>
            <person name="Mansfield J.H."/>
            <person name="McCulloch K.J."/>
            <person name="Mathew T."/>
            <person name="Morton B."/>
            <person name="Muzny D.M."/>
            <person name="Neunemann D."/>
            <person name="Ongeri F."/>
            <person name="Pauchet Y."/>
            <person name="Pu L.L."/>
            <person name="Pyrousis I."/>
            <person name="Rao X.J."/>
            <person name="Redding A."/>
            <person name="Roesel C."/>
            <person name="Sanchez-Gracia A."/>
            <person name="Schaack S."/>
            <person name="Shukla A."/>
            <person name="Tetreau G."/>
            <person name="Wang Y."/>
            <person name="Xiong G.H."/>
            <person name="Traut W."/>
            <person name="Walsh T.K."/>
            <person name="Worley K.C."/>
            <person name="Wu D."/>
            <person name="Wu W."/>
            <person name="Wu Y.Q."/>
            <person name="Zhang X."/>
            <person name="Zou Z."/>
            <person name="Zucker H."/>
            <person name="Briscoe A.D."/>
            <person name="Burmester T."/>
            <person name="Clem R.J."/>
            <person name="Feyereisen R."/>
            <person name="Grimmelikhuijzen C.J.P."/>
            <person name="Hamodrakas S.J."/>
            <person name="Hansson B.S."/>
            <person name="Huguet E."/>
            <person name="Jermiin L.S."/>
            <person name="Lan Q."/>
            <person name="Lehman H.K."/>
            <person name="Lorenzen M."/>
            <person name="Merzendorfer H."/>
            <person name="Michalopoulos I."/>
            <person name="Morton D.B."/>
            <person name="Muthukrishnan S."/>
            <person name="Oakeshott J.G."/>
            <person name="Palmer W."/>
            <person name="Park Y."/>
            <person name="Passarelli A.L."/>
            <person name="Rozas J."/>
            <person name="Schwartz L.M."/>
            <person name="Smith W."/>
            <person name="Southgate A."/>
            <person name="Vilcinskas A."/>
            <person name="Vogt R."/>
            <person name="Wang P."/>
            <person name="Werren J."/>
            <person name="Yu X.Q."/>
            <person name="Zhou J.J."/>
            <person name="Brown S.J."/>
            <person name="Scherer S.E."/>
            <person name="Richards S."/>
            <person name="Blissard G.W."/>
        </authorList>
    </citation>
    <scope>NUCLEOTIDE SEQUENCE</scope>
</reference>
<accession>A0A921Z3N4</accession>
<dbReference type="InterPro" id="IPR013024">
    <property type="entry name" value="GGCT-like"/>
</dbReference>
<name>A0A921Z3N4_MANSE</name>
<dbReference type="SUPFAM" id="SSF110857">
    <property type="entry name" value="Gamma-glutamyl cyclotransferase-like"/>
    <property type="match status" value="1"/>
</dbReference>
<dbReference type="InterPro" id="IPR036568">
    <property type="entry name" value="GGCT-like_sf"/>
</dbReference>
<organism evidence="3 4">
    <name type="scientific">Manduca sexta</name>
    <name type="common">Tobacco hawkmoth</name>
    <name type="synonym">Tobacco hornworm</name>
    <dbReference type="NCBI Taxonomy" id="7130"/>
    <lineage>
        <taxon>Eukaryota</taxon>
        <taxon>Metazoa</taxon>
        <taxon>Ecdysozoa</taxon>
        <taxon>Arthropoda</taxon>
        <taxon>Hexapoda</taxon>
        <taxon>Insecta</taxon>
        <taxon>Pterygota</taxon>
        <taxon>Neoptera</taxon>
        <taxon>Endopterygota</taxon>
        <taxon>Lepidoptera</taxon>
        <taxon>Glossata</taxon>
        <taxon>Ditrysia</taxon>
        <taxon>Bombycoidea</taxon>
        <taxon>Sphingidae</taxon>
        <taxon>Sphinginae</taxon>
        <taxon>Sphingini</taxon>
        <taxon>Manduca</taxon>
    </lineage>
</organism>
<proteinExistence type="predicted"/>
<comment type="caution">
    <text evidence="3">The sequence shown here is derived from an EMBL/GenBank/DDBJ whole genome shotgun (WGS) entry which is preliminary data.</text>
</comment>
<dbReference type="PANTHER" id="PTHR12935:SF0">
    <property type="entry name" value="GAMMA-GLUTAMYLCYCLOTRANSFERASE"/>
    <property type="match status" value="1"/>
</dbReference>
<gene>
    <name evidence="3" type="ORF">O3G_MSEX006634</name>
</gene>
<dbReference type="CDD" id="cd06661">
    <property type="entry name" value="GGCT_like"/>
    <property type="match status" value="1"/>
</dbReference>
<dbReference type="Gene3D" id="3.10.490.10">
    <property type="entry name" value="Gamma-glutamyl cyclotransferase-like"/>
    <property type="match status" value="1"/>
</dbReference>
<evidence type="ECO:0000256" key="2">
    <source>
        <dbReference type="ARBA" id="ARBA00023239"/>
    </source>
</evidence>
<dbReference type="AlphaFoldDB" id="A0A921Z3N4"/>
<evidence type="ECO:0000313" key="4">
    <source>
        <dbReference type="Proteomes" id="UP000791440"/>
    </source>
</evidence>
<keyword evidence="4" id="KW-1185">Reference proteome</keyword>
<dbReference type="Pfam" id="PF13772">
    <property type="entry name" value="AIG2_2"/>
    <property type="match status" value="1"/>
</dbReference>
<dbReference type="EC" id="4.3.2.9" evidence="1"/>
<evidence type="ECO:0000256" key="1">
    <source>
        <dbReference type="ARBA" id="ARBA00012346"/>
    </source>
</evidence>